<accession>A0A8E6B1T9</accession>
<evidence type="ECO:0000313" key="2">
    <source>
        <dbReference type="Proteomes" id="UP000676194"/>
    </source>
</evidence>
<dbReference type="KEGG" id="tsph:KIH39_15395"/>
<evidence type="ECO:0008006" key="3">
    <source>
        <dbReference type="Google" id="ProtNLM"/>
    </source>
</evidence>
<reference evidence="1" key="1">
    <citation type="submission" date="2021-05" db="EMBL/GenBank/DDBJ databases">
        <title>Complete genome sequence of the cellulolytic planctomycete Telmatocola sphagniphila SP2T and characterization of the first cellulase from planctomycetes.</title>
        <authorList>
            <person name="Rakitin A.L."/>
            <person name="Beletsky A.V."/>
            <person name="Naumoff D.G."/>
            <person name="Kulichevskaya I.S."/>
            <person name="Mardanov A.V."/>
            <person name="Ravin N.V."/>
            <person name="Dedysh S.N."/>
        </authorList>
    </citation>
    <scope>NUCLEOTIDE SEQUENCE</scope>
    <source>
        <strain evidence="1">SP2T</strain>
    </source>
</reference>
<dbReference type="Proteomes" id="UP000676194">
    <property type="component" value="Chromosome"/>
</dbReference>
<organism evidence="1 2">
    <name type="scientific">Telmatocola sphagniphila</name>
    <dbReference type="NCBI Taxonomy" id="1123043"/>
    <lineage>
        <taxon>Bacteria</taxon>
        <taxon>Pseudomonadati</taxon>
        <taxon>Planctomycetota</taxon>
        <taxon>Planctomycetia</taxon>
        <taxon>Gemmatales</taxon>
        <taxon>Gemmataceae</taxon>
    </lineage>
</organism>
<name>A0A8E6B1T9_9BACT</name>
<sequence>MIEITNHHQLLLVLDSSWHVERVNFSLQEKKVEIELKHLGGSLVCPECKASCPQADLAPVSRTEFWSHL</sequence>
<dbReference type="EMBL" id="CP074694">
    <property type="protein sequence ID" value="QVL30237.1"/>
    <property type="molecule type" value="Genomic_DNA"/>
</dbReference>
<dbReference type="RefSeq" id="WP_213494114.1">
    <property type="nucleotide sequence ID" value="NZ_CP074694.1"/>
</dbReference>
<proteinExistence type="predicted"/>
<gene>
    <name evidence="1" type="ORF">KIH39_15395</name>
</gene>
<keyword evidence="2" id="KW-1185">Reference proteome</keyword>
<evidence type="ECO:0000313" key="1">
    <source>
        <dbReference type="EMBL" id="QVL30237.1"/>
    </source>
</evidence>
<protein>
    <recommendedName>
        <fullName evidence="3">ISL3 family transposase</fullName>
    </recommendedName>
</protein>
<dbReference type="AlphaFoldDB" id="A0A8E6B1T9"/>